<evidence type="ECO:0000313" key="1">
    <source>
        <dbReference type="EMBL" id="KAL3393787.1"/>
    </source>
</evidence>
<accession>A0ABD2WL53</accession>
<keyword evidence="2" id="KW-1185">Reference proteome</keyword>
<protein>
    <recommendedName>
        <fullName evidence="3">39S ribosomal protein L28, mitochondrial</fullName>
    </recommendedName>
</protein>
<proteinExistence type="predicted"/>
<dbReference type="AlphaFoldDB" id="A0ABD2WL53"/>
<reference evidence="1 2" key="1">
    <citation type="journal article" date="2024" name="bioRxiv">
        <title>A reference genome for Trichogramma kaykai: A tiny desert-dwelling parasitoid wasp with competing sex-ratio distorters.</title>
        <authorList>
            <person name="Culotta J."/>
            <person name="Lindsey A.R."/>
        </authorList>
    </citation>
    <scope>NUCLEOTIDE SEQUENCE [LARGE SCALE GENOMIC DNA]</scope>
    <source>
        <strain evidence="1 2">KSX58</strain>
    </source>
</reference>
<evidence type="ECO:0000313" key="2">
    <source>
        <dbReference type="Proteomes" id="UP001627154"/>
    </source>
</evidence>
<dbReference type="InterPro" id="IPR026569">
    <property type="entry name" value="Ribosomal_bL28"/>
</dbReference>
<dbReference type="PANTHER" id="PTHR13528:SF2">
    <property type="entry name" value="LARGE RIBOSOMAL SUBUNIT PROTEIN BL28M"/>
    <property type="match status" value="1"/>
</dbReference>
<organism evidence="1 2">
    <name type="scientific">Trichogramma kaykai</name>
    <dbReference type="NCBI Taxonomy" id="54128"/>
    <lineage>
        <taxon>Eukaryota</taxon>
        <taxon>Metazoa</taxon>
        <taxon>Ecdysozoa</taxon>
        <taxon>Arthropoda</taxon>
        <taxon>Hexapoda</taxon>
        <taxon>Insecta</taxon>
        <taxon>Pterygota</taxon>
        <taxon>Neoptera</taxon>
        <taxon>Endopterygota</taxon>
        <taxon>Hymenoptera</taxon>
        <taxon>Apocrita</taxon>
        <taxon>Proctotrupomorpha</taxon>
        <taxon>Chalcidoidea</taxon>
        <taxon>Trichogrammatidae</taxon>
        <taxon>Trichogramma</taxon>
    </lineage>
</organism>
<comment type="caution">
    <text evidence="1">The sequence shown here is derived from an EMBL/GenBank/DDBJ whole genome shotgun (WGS) entry which is preliminary data.</text>
</comment>
<gene>
    <name evidence="1" type="ORF">TKK_012030</name>
</gene>
<dbReference type="Proteomes" id="UP001627154">
    <property type="component" value="Unassembled WGS sequence"/>
</dbReference>
<dbReference type="PANTHER" id="PTHR13528">
    <property type="entry name" value="39S RIBOSOMAL PROTEIN L28, MITOCHONDRIAL"/>
    <property type="match status" value="1"/>
</dbReference>
<name>A0ABD2WL53_9HYME</name>
<evidence type="ECO:0008006" key="3">
    <source>
        <dbReference type="Google" id="ProtNLM"/>
    </source>
</evidence>
<dbReference type="EMBL" id="JBJJXI010000096">
    <property type="protein sequence ID" value="KAL3393787.1"/>
    <property type="molecule type" value="Genomic_DNA"/>
</dbReference>
<sequence>MSGPKSNELTKLLYKFPKPNRWQQGIGAELPEAYKKFWKEWKLDRPKPVHWIDKEGKYERWTDGTIRPIQNVDIPLKYPKELDKGIWGGEAVIQGMMKPKHKKRRYVHYWVPQLKRSVVYSEILNKYMNTIVTDRTLNLIHQHYGFDHYILSTKACDLRSLLALNLKRNMLIALYDKTLYPDDPVKQEEVYEKYKHYTEGYTREEIEWYGYSYEEACKMLMINKKKSMVTVPLKVKFREELIQMLKEEKLELVKDEEPVDSEPKSWLSKLNIFKSNSNKSATE</sequence>